<dbReference type="PROSITE" id="PS00646">
    <property type="entry name" value="RIBOSOMAL_S13_1"/>
    <property type="match status" value="1"/>
</dbReference>
<keyword evidence="5 7" id="KW-0687">Ribonucleoprotein</keyword>
<dbReference type="GO" id="GO:0000049">
    <property type="term" value="F:tRNA binding"/>
    <property type="evidence" value="ECO:0007669"/>
    <property type="project" value="UniProtKB-UniRule"/>
</dbReference>
<evidence type="ECO:0000256" key="8">
    <source>
        <dbReference type="RuleBase" id="RU003830"/>
    </source>
</evidence>
<gene>
    <name evidence="7 10" type="primary">rpsM</name>
    <name evidence="10" type="ORF">K227x_12560</name>
</gene>
<evidence type="ECO:0000256" key="4">
    <source>
        <dbReference type="ARBA" id="ARBA00022980"/>
    </source>
</evidence>
<feature type="compositionally biased region" description="Basic residues" evidence="9">
    <location>
        <begin position="101"/>
        <end position="118"/>
    </location>
</feature>
<feature type="region of interest" description="Disordered" evidence="9">
    <location>
        <begin position="89"/>
        <end position="127"/>
    </location>
</feature>
<dbReference type="InterPro" id="IPR001892">
    <property type="entry name" value="Ribosomal_uS13"/>
</dbReference>
<dbReference type="FunFam" id="1.10.8.50:FF:000001">
    <property type="entry name" value="30S ribosomal protein S13"/>
    <property type="match status" value="1"/>
</dbReference>
<dbReference type="GO" id="GO:0003735">
    <property type="term" value="F:structural constituent of ribosome"/>
    <property type="evidence" value="ECO:0007669"/>
    <property type="project" value="InterPro"/>
</dbReference>
<dbReference type="InterPro" id="IPR027437">
    <property type="entry name" value="Rbsml_uS13_C"/>
</dbReference>
<dbReference type="InterPro" id="IPR010979">
    <property type="entry name" value="Ribosomal_uS13-like_H2TH"/>
</dbReference>
<dbReference type="InterPro" id="IPR019980">
    <property type="entry name" value="Ribosomal_uS13_bac-type"/>
</dbReference>
<evidence type="ECO:0000256" key="2">
    <source>
        <dbReference type="ARBA" id="ARBA00022730"/>
    </source>
</evidence>
<sequence>MPRLMGVDIPNDKKIQYSLTYLYGLGLYSAREVCEKLGIDPDRPASDLNEDELGRIAAMLERDYTVEGPLRRQIAQNISRLREVKSYRGMRHRASLPVRGQRTKTNARTRKGPRKTVAGKKGVKDLR</sequence>
<evidence type="ECO:0000313" key="10">
    <source>
        <dbReference type="EMBL" id="QDT02877.1"/>
    </source>
</evidence>
<dbReference type="PANTHER" id="PTHR10871">
    <property type="entry name" value="30S RIBOSOMAL PROTEIN S13/40S RIBOSOMAL PROTEIN S18"/>
    <property type="match status" value="1"/>
</dbReference>
<organism evidence="10 11">
    <name type="scientific">Rubripirellula lacrimiformis</name>
    <dbReference type="NCBI Taxonomy" id="1930273"/>
    <lineage>
        <taxon>Bacteria</taxon>
        <taxon>Pseudomonadati</taxon>
        <taxon>Planctomycetota</taxon>
        <taxon>Planctomycetia</taxon>
        <taxon>Pirellulales</taxon>
        <taxon>Pirellulaceae</taxon>
        <taxon>Rubripirellula</taxon>
    </lineage>
</organism>
<dbReference type="FunFam" id="4.10.910.10:FF:000001">
    <property type="entry name" value="30S ribosomal protein S13"/>
    <property type="match status" value="1"/>
</dbReference>
<keyword evidence="2 7" id="KW-0699">rRNA-binding</keyword>
<keyword evidence="11" id="KW-1185">Reference proteome</keyword>
<evidence type="ECO:0000256" key="9">
    <source>
        <dbReference type="SAM" id="MobiDB-lite"/>
    </source>
</evidence>
<dbReference type="EMBL" id="CP036525">
    <property type="protein sequence ID" value="QDT02877.1"/>
    <property type="molecule type" value="Genomic_DNA"/>
</dbReference>
<dbReference type="HAMAP" id="MF_01315">
    <property type="entry name" value="Ribosomal_uS13"/>
    <property type="match status" value="1"/>
</dbReference>
<proteinExistence type="inferred from homology"/>
<comment type="function">
    <text evidence="7">Located at the top of the head of the 30S subunit, it contacts several helices of the 16S rRNA. In the 70S ribosome it contacts the 23S rRNA (bridge B1a) and protein L5 of the 50S subunit (bridge B1b), connecting the 2 subunits; these bridges are implicated in subunit movement. Contacts the tRNAs in the A and P-sites.</text>
</comment>
<keyword evidence="7" id="KW-0820">tRNA-binding</keyword>
<reference evidence="10 11" key="1">
    <citation type="submission" date="2019-02" db="EMBL/GenBank/DDBJ databases">
        <title>Deep-cultivation of Planctomycetes and their phenomic and genomic characterization uncovers novel biology.</title>
        <authorList>
            <person name="Wiegand S."/>
            <person name="Jogler M."/>
            <person name="Boedeker C."/>
            <person name="Pinto D."/>
            <person name="Vollmers J."/>
            <person name="Rivas-Marin E."/>
            <person name="Kohn T."/>
            <person name="Peeters S.H."/>
            <person name="Heuer A."/>
            <person name="Rast P."/>
            <person name="Oberbeckmann S."/>
            <person name="Bunk B."/>
            <person name="Jeske O."/>
            <person name="Meyerdierks A."/>
            <person name="Storesund J.E."/>
            <person name="Kallscheuer N."/>
            <person name="Luecker S."/>
            <person name="Lage O.M."/>
            <person name="Pohl T."/>
            <person name="Merkel B.J."/>
            <person name="Hornburger P."/>
            <person name="Mueller R.-W."/>
            <person name="Bruemmer F."/>
            <person name="Labrenz M."/>
            <person name="Spormann A.M."/>
            <person name="Op den Camp H."/>
            <person name="Overmann J."/>
            <person name="Amann R."/>
            <person name="Jetten M.S.M."/>
            <person name="Mascher T."/>
            <person name="Medema M.H."/>
            <person name="Devos D.P."/>
            <person name="Kaster A.-K."/>
            <person name="Ovreas L."/>
            <person name="Rohde M."/>
            <person name="Galperin M.Y."/>
            <person name="Jogler C."/>
        </authorList>
    </citation>
    <scope>NUCLEOTIDE SEQUENCE [LARGE SCALE GENOMIC DNA]</scope>
    <source>
        <strain evidence="10 11">K22_7</strain>
    </source>
</reference>
<keyword evidence="3 7" id="KW-0694">RNA-binding</keyword>
<dbReference type="RefSeq" id="WP_218933795.1">
    <property type="nucleotide sequence ID" value="NZ_CP036525.1"/>
</dbReference>
<dbReference type="AlphaFoldDB" id="A0A517N6W3"/>
<comment type="similarity">
    <text evidence="1 7 8">Belongs to the universal ribosomal protein uS13 family.</text>
</comment>
<evidence type="ECO:0000256" key="3">
    <source>
        <dbReference type="ARBA" id="ARBA00022884"/>
    </source>
</evidence>
<dbReference type="PIRSF" id="PIRSF002134">
    <property type="entry name" value="Ribosomal_S13"/>
    <property type="match status" value="1"/>
</dbReference>
<dbReference type="Gene3D" id="1.10.8.50">
    <property type="match status" value="1"/>
</dbReference>
<dbReference type="GO" id="GO:0006412">
    <property type="term" value="P:translation"/>
    <property type="evidence" value="ECO:0007669"/>
    <property type="project" value="UniProtKB-UniRule"/>
</dbReference>
<evidence type="ECO:0000256" key="1">
    <source>
        <dbReference type="ARBA" id="ARBA00008080"/>
    </source>
</evidence>
<comment type="subunit">
    <text evidence="7">Part of the 30S ribosomal subunit. Forms a loose heterodimer with protein S19. Forms two bridges to the 50S subunit in the 70S ribosome.</text>
</comment>
<name>A0A517N6W3_9BACT</name>
<evidence type="ECO:0000256" key="5">
    <source>
        <dbReference type="ARBA" id="ARBA00023274"/>
    </source>
</evidence>
<dbReference type="InterPro" id="IPR018269">
    <property type="entry name" value="Ribosomal_uS13_CS"/>
</dbReference>
<dbReference type="Proteomes" id="UP000318538">
    <property type="component" value="Chromosome"/>
</dbReference>
<dbReference type="Pfam" id="PF00416">
    <property type="entry name" value="Ribosomal_S13"/>
    <property type="match status" value="1"/>
</dbReference>
<dbReference type="GO" id="GO:0005829">
    <property type="term" value="C:cytosol"/>
    <property type="evidence" value="ECO:0007669"/>
    <property type="project" value="TreeGrafter"/>
</dbReference>
<dbReference type="PANTHER" id="PTHR10871:SF1">
    <property type="entry name" value="SMALL RIBOSOMAL SUBUNIT PROTEIN US13M"/>
    <property type="match status" value="1"/>
</dbReference>
<dbReference type="SUPFAM" id="SSF46946">
    <property type="entry name" value="S13-like H2TH domain"/>
    <property type="match status" value="1"/>
</dbReference>
<evidence type="ECO:0000256" key="6">
    <source>
        <dbReference type="ARBA" id="ARBA00035166"/>
    </source>
</evidence>
<evidence type="ECO:0000256" key="7">
    <source>
        <dbReference type="HAMAP-Rule" id="MF_01315"/>
    </source>
</evidence>
<dbReference type="GO" id="GO:0019843">
    <property type="term" value="F:rRNA binding"/>
    <property type="evidence" value="ECO:0007669"/>
    <property type="project" value="UniProtKB-UniRule"/>
</dbReference>
<keyword evidence="4 7" id="KW-0689">Ribosomal protein</keyword>
<dbReference type="KEGG" id="rlc:K227x_12560"/>
<accession>A0A517N6W3</accession>
<dbReference type="Gene3D" id="4.10.910.10">
    <property type="entry name" value="30s ribosomal protein s13, domain 2"/>
    <property type="match status" value="1"/>
</dbReference>
<dbReference type="NCBIfam" id="TIGR03631">
    <property type="entry name" value="uS13_bact"/>
    <property type="match status" value="1"/>
</dbReference>
<dbReference type="GO" id="GO:0015935">
    <property type="term" value="C:small ribosomal subunit"/>
    <property type="evidence" value="ECO:0007669"/>
    <property type="project" value="TreeGrafter"/>
</dbReference>
<protein>
    <recommendedName>
        <fullName evidence="6 7">Small ribosomal subunit protein uS13</fullName>
    </recommendedName>
</protein>
<evidence type="ECO:0000313" key="11">
    <source>
        <dbReference type="Proteomes" id="UP000318538"/>
    </source>
</evidence>
<dbReference type="PROSITE" id="PS50159">
    <property type="entry name" value="RIBOSOMAL_S13_2"/>
    <property type="match status" value="1"/>
</dbReference>